<evidence type="ECO:0000259" key="8">
    <source>
        <dbReference type="Pfam" id="PF04085"/>
    </source>
</evidence>
<gene>
    <name evidence="9" type="ORF">TDIS_0101</name>
</gene>
<keyword evidence="3 5" id="KW-0133">Cell shape</keyword>
<keyword evidence="6" id="KW-0175">Coiled coil</keyword>
<dbReference type="Gene3D" id="2.40.10.350">
    <property type="entry name" value="Rod shape-determining protein MreC, domain 2"/>
    <property type="match status" value="1"/>
</dbReference>
<comment type="function">
    <text evidence="5">Involved in formation and maintenance of cell shape.</text>
</comment>
<dbReference type="PANTHER" id="PTHR34138:SF1">
    <property type="entry name" value="CELL SHAPE-DETERMINING PROTEIN MREC"/>
    <property type="match status" value="1"/>
</dbReference>
<comment type="caution">
    <text evidence="9">The sequence shown here is derived from an EMBL/GenBank/DDBJ whole genome shotgun (WGS) entry which is preliminary data.</text>
</comment>
<dbReference type="InterPro" id="IPR042177">
    <property type="entry name" value="Cell/Rod_1"/>
</dbReference>
<sequence>MLPSGFKSLCFYLFLVLLVGLFFVSIIFNFRIPFVSKIFLGALSPVIKASSGLGEGLRRGFEKYVYLVKLKEENQRLKLENEALRTRLTRLEETLFLCKALDKGDKSPLLKTYPKILAKVIYKPFEPFENYLIIDKGKDVGVSPEMPVVSAVGGEIGVLVGQVAEVSSKYAKILPITAPVSAVDVLSVRSRERGLLRGRGKEETCLLDYVPYGMDIREGDILVTSGMDALYPKGIRVGQVVRISPEKRQGFFETIEVEPFCDFRRLEYVYVILTYRDFKP</sequence>
<evidence type="ECO:0000313" key="9">
    <source>
        <dbReference type="EMBL" id="OAQ21583.1"/>
    </source>
</evidence>
<feature type="coiled-coil region" evidence="6">
    <location>
        <begin position="67"/>
        <end position="94"/>
    </location>
</feature>
<dbReference type="OrthoDB" id="9808025at2"/>
<comment type="similarity">
    <text evidence="1 5">Belongs to the MreC family.</text>
</comment>
<evidence type="ECO:0000256" key="1">
    <source>
        <dbReference type="ARBA" id="ARBA00009369"/>
    </source>
</evidence>
<dbReference type="NCBIfam" id="TIGR00219">
    <property type="entry name" value="mreC"/>
    <property type="match status" value="1"/>
</dbReference>
<evidence type="ECO:0000256" key="3">
    <source>
        <dbReference type="ARBA" id="ARBA00022960"/>
    </source>
</evidence>
<dbReference type="AlphaFoldDB" id="A0A179D6J4"/>
<keyword evidence="10" id="KW-1185">Reference proteome</keyword>
<feature type="transmembrane region" description="Helical" evidence="7">
    <location>
        <begin position="12"/>
        <end position="30"/>
    </location>
</feature>
<evidence type="ECO:0000256" key="2">
    <source>
        <dbReference type="ARBA" id="ARBA00013855"/>
    </source>
</evidence>
<evidence type="ECO:0000256" key="5">
    <source>
        <dbReference type="PIRNR" id="PIRNR038471"/>
    </source>
</evidence>
<dbReference type="PIRSF" id="PIRSF038471">
    <property type="entry name" value="MreC"/>
    <property type="match status" value="1"/>
</dbReference>
<keyword evidence="7" id="KW-0472">Membrane</keyword>
<dbReference type="Gene3D" id="2.40.10.340">
    <property type="entry name" value="Rod shape-determining protein MreC, domain 1"/>
    <property type="match status" value="1"/>
</dbReference>
<dbReference type="Pfam" id="PF04085">
    <property type="entry name" value="MreC"/>
    <property type="match status" value="1"/>
</dbReference>
<accession>A0A179D6J4</accession>
<dbReference type="InterPro" id="IPR007221">
    <property type="entry name" value="MreC"/>
</dbReference>
<dbReference type="GO" id="GO:0005886">
    <property type="term" value="C:plasma membrane"/>
    <property type="evidence" value="ECO:0007669"/>
    <property type="project" value="TreeGrafter"/>
</dbReference>
<feature type="domain" description="Rod shape-determining protein MreC beta-barrel core" evidence="8">
    <location>
        <begin position="120"/>
        <end position="272"/>
    </location>
</feature>
<name>A0A179D6J4_9BACT</name>
<dbReference type="InterPro" id="IPR042175">
    <property type="entry name" value="Cell/Rod_MreC_2"/>
</dbReference>
<keyword evidence="7" id="KW-1133">Transmembrane helix</keyword>
<evidence type="ECO:0000256" key="7">
    <source>
        <dbReference type="SAM" id="Phobius"/>
    </source>
</evidence>
<dbReference type="Proteomes" id="UP000078390">
    <property type="component" value="Unassembled WGS sequence"/>
</dbReference>
<evidence type="ECO:0000256" key="6">
    <source>
        <dbReference type="SAM" id="Coils"/>
    </source>
</evidence>
<keyword evidence="7" id="KW-0812">Transmembrane</keyword>
<evidence type="ECO:0000313" key="10">
    <source>
        <dbReference type="Proteomes" id="UP000078390"/>
    </source>
</evidence>
<dbReference type="EMBL" id="LWLG01000001">
    <property type="protein sequence ID" value="OAQ21583.1"/>
    <property type="molecule type" value="Genomic_DNA"/>
</dbReference>
<protein>
    <recommendedName>
        <fullName evidence="2 5">Cell shape-determining protein MreC</fullName>
    </recommendedName>
    <alternativeName>
        <fullName evidence="4 5">Cell shape protein MreC</fullName>
    </alternativeName>
</protein>
<dbReference type="GO" id="GO:0008360">
    <property type="term" value="P:regulation of cell shape"/>
    <property type="evidence" value="ECO:0007669"/>
    <property type="project" value="UniProtKB-KW"/>
</dbReference>
<evidence type="ECO:0000256" key="4">
    <source>
        <dbReference type="ARBA" id="ARBA00032089"/>
    </source>
</evidence>
<dbReference type="STRING" id="999894.TDIS_0101"/>
<reference evidence="9 10" key="1">
    <citation type="submission" date="2016-04" db="EMBL/GenBank/DDBJ databases">
        <title>Genome analysis of Thermosulfurimonas dismutans, the first thermophilic sulfur-disproportionating bacterium of the phylum Thermodesulfobacteria.</title>
        <authorList>
            <person name="Mardanov A.V."/>
            <person name="Beletsky A.V."/>
            <person name="Kadnikov V.V."/>
            <person name="Slobodkin A.I."/>
            <person name="Ravin N.V."/>
        </authorList>
    </citation>
    <scope>NUCLEOTIDE SEQUENCE [LARGE SCALE GENOMIC DNA]</scope>
    <source>
        <strain evidence="9 10">S95</strain>
    </source>
</reference>
<proteinExistence type="inferred from homology"/>
<organism evidence="9 10">
    <name type="scientific">Thermosulfurimonas dismutans</name>
    <dbReference type="NCBI Taxonomy" id="999894"/>
    <lineage>
        <taxon>Bacteria</taxon>
        <taxon>Pseudomonadati</taxon>
        <taxon>Thermodesulfobacteriota</taxon>
        <taxon>Thermodesulfobacteria</taxon>
        <taxon>Thermodesulfobacteriales</taxon>
        <taxon>Thermodesulfobacteriaceae</taxon>
        <taxon>Thermosulfurimonas</taxon>
    </lineage>
</organism>
<dbReference type="InterPro" id="IPR055342">
    <property type="entry name" value="MreC_beta-barrel_core"/>
</dbReference>
<dbReference type="PANTHER" id="PTHR34138">
    <property type="entry name" value="CELL SHAPE-DETERMINING PROTEIN MREC"/>
    <property type="match status" value="1"/>
</dbReference>